<gene>
    <name evidence="2" type="ORF">GSMUA_20420.1</name>
</gene>
<reference evidence="2" key="1">
    <citation type="submission" date="2021-03" db="EMBL/GenBank/DDBJ databases">
        <authorList>
            <consortium name="Genoscope - CEA"/>
            <person name="William W."/>
        </authorList>
    </citation>
    <scope>NUCLEOTIDE SEQUENCE</scope>
    <source>
        <strain evidence="2">Doubled-haploid Pahang</strain>
    </source>
</reference>
<feature type="region of interest" description="Disordered" evidence="1">
    <location>
        <begin position="76"/>
        <end position="98"/>
    </location>
</feature>
<proteinExistence type="predicted"/>
<feature type="non-terminal residue" evidence="2">
    <location>
        <position position="180"/>
    </location>
</feature>
<organism evidence="2">
    <name type="scientific">Musa acuminata subsp. malaccensis</name>
    <name type="common">Wild banana</name>
    <name type="synonym">Musa malaccensis</name>
    <dbReference type="NCBI Taxonomy" id="214687"/>
    <lineage>
        <taxon>Eukaryota</taxon>
        <taxon>Viridiplantae</taxon>
        <taxon>Streptophyta</taxon>
        <taxon>Embryophyta</taxon>
        <taxon>Tracheophyta</taxon>
        <taxon>Spermatophyta</taxon>
        <taxon>Magnoliopsida</taxon>
        <taxon>Liliopsida</taxon>
        <taxon>Zingiberales</taxon>
        <taxon>Musaceae</taxon>
        <taxon>Musa</taxon>
    </lineage>
</organism>
<evidence type="ECO:0000256" key="1">
    <source>
        <dbReference type="SAM" id="MobiDB-lite"/>
    </source>
</evidence>
<dbReference type="AlphaFoldDB" id="A0A8D7BA78"/>
<dbReference type="EMBL" id="HG996475">
    <property type="protein sequence ID" value="CAG1863586.1"/>
    <property type="molecule type" value="Genomic_DNA"/>
</dbReference>
<sequence length="180" mass="20719">MQLQLLKQPMRHLPLQTLLLYRTKARLPPFARMLPPEELRSLLKLLCRPFRSLALRHPHRARARRLLHLRHRSGCRRQDPTGLARRQAGGSPTGHRKHHVGLTGLQHVIRGERCSVGVAGGQGPQVEHVLARVLEHELRHGRRAVELKDGAVGEHDLAVVRLAREQIPHRRENRRYEEEA</sequence>
<name>A0A8D7BA78_MUSAM</name>
<protein>
    <submittedName>
        <fullName evidence="2">(wild Malaysian banana) hypothetical protein</fullName>
    </submittedName>
</protein>
<evidence type="ECO:0000313" key="2">
    <source>
        <dbReference type="EMBL" id="CAG1863586.1"/>
    </source>
</evidence>
<accession>A0A8D7BA78</accession>